<dbReference type="Proteomes" id="UP000256379">
    <property type="component" value="Unassembled WGS sequence"/>
</dbReference>
<accession>A0A3D8IQF1</accession>
<keyword evidence="7 11" id="KW-0472">Membrane</keyword>
<dbReference type="RefSeq" id="WP_115542027.1">
    <property type="nucleotide sequence ID" value="NZ_NXLQ01000001.1"/>
</dbReference>
<keyword evidence="4 11" id="KW-0812">Transmembrane</keyword>
<comment type="similarity">
    <text evidence="9 11">Belongs to the fluoride channel Fluc/FEX (TC 1.A.43) family.</text>
</comment>
<dbReference type="PANTHER" id="PTHR28259:SF1">
    <property type="entry name" value="FLUORIDE EXPORT PROTEIN 1-RELATED"/>
    <property type="match status" value="1"/>
</dbReference>
<dbReference type="InterPro" id="IPR003691">
    <property type="entry name" value="FluC"/>
</dbReference>
<keyword evidence="11" id="KW-0813">Transport</keyword>
<feature type="transmembrane region" description="Helical" evidence="11">
    <location>
        <begin position="97"/>
        <end position="120"/>
    </location>
</feature>
<dbReference type="GO" id="GO:0005886">
    <property type="term" value="C:plasma membrane"/>
    <property type="evidence" value="ECO:0007669"/>
    <property type="project" value="UniProtKB-SubCell"/>
</dbReference>
<dbReference type="Pfam" id="PF02537">
    <property type="entry name" value="CRCB"/>
    <property type="match status" value="1"/>
</dbReference>
<feature type="transmembrane region" description="Helical" evidence="11">
    <location>
        <begin position="66"/>
        <end position="85"/>
    </location>
</feature>
<keyword evidence="6 11" id="KW-0406">Ion transport</keyword>
<keyword evidence="2 11" id="KW-1003">Cell membrane</keyword>
<evidence type="ECO:0000256" key="5">
    <source>
        <dbReference type="ARBA" id="ARBA00022989"/>
    </source>
</evidence>
<sequence>MLTKIILVGLGGAIGAVCRYLMSVFILSYLSHNSLAFGFVATLCVNIIACFLIGQCAYYIKDSQSLWYIFLAVGILGGFSTFSSFGLETFRLLENHLFVQAFSYIFLSNILGILFVFLGYNIQRFLRSFII</sequence>
<dbReference type="GO" id="GO:0062054">
    <property type="term" value="F:fluoride channel activity"/>
    <property type="evidence" value="ECO:0007669"/>
    <property type="project" value="UniProtKB-UniRule"/>
</dbReference>
<dbReference type="HAMAP" id="MF_00454">
    <property type="entry name" value="FluC"/>
    <property type="match status" value="1"/>
</dbReference>
<evidence type="ECO:0000256" key="6">
    <source>
        <dbReference type="ARBA" id="ARBA00023065"/>
    </source>
</evidence>
<dbReference type="GO" id="GO:0046872">
    <property type="term" value="F:metal ion binding"/>
    <property type="evidence" value="ECO:0007669"/>
    <property type="project" value="UniProtKB-KW"/>
</dbReference>
<keyword evidence="11" id="KW-0479">Metal-binding</keyword>
<reference evidence="12 13" key="1">
    <citation type="submission" date="2018-04" db="EMBL/GenBank/DDBJ databases">
        <title>Novel Campyloabacter and Helicobacter Species and Strains.</title>
        <authorList>
            <person name="Mannion A.J."/>
            <person name="Shen Z."/>
            <person name="Fox J.G."/>
        </authorList>
    </citation>
    <scope>NUCLEOTIDE SEQUENCE [LARGE SCALE GENOMIC DNA]</scope>
    <source>
        <strain evidence="12 13">MIT 17-337</strain>
    </source>
</reference>
<evidence type="ECO:0000256" key="3">
    <source>
        <dbReference type="ARBA" id="ARBA00022519"/>
    </source>
</evidence>
<dbReference type="OrthoDB" id="9806299at2"/>
<name>A0A3D8IQF1_9HELI</name>
<evidence type="ECO:0000256" key="2">
    <source>
        <dbReference type="ARBA" id="ARBA00022475"/>
    </source>
</evidence>
<feature type="transmembrane region" description="Helical" evidence="11">
    <location>
        <begin position="35"/>
        <end position="54"/>
    </location>
</feature>
<dbReference type="NCBIfam" id="TIGR00494">
    <property type="entry name" value="crcB"/>
    <property type="match status" value="1"/>
</dbReference>
<evidence type="ECO:0000256" key="7">
    <source>
        <dbReference type="ARBA" id="ARBA00023136"/>
    </source>
</evidence>
<evidence type="ECO:0000256" key="10">
    <source>
        <dbReference type="ARBA" id="ARBA00035585"/>
    </source>
</evidence>
<keyword evidence="11" id="KW-0915">Sodium</keyword>
<dbReference type="GO" id="GO:0140114">
    <property type="term" value="P:cellular detoxification of fluoride"/>
    <property type="evidence" value="ECO:0007669"/>
    <property type="project" value="UniProtKB-UniRule"/>
</dbReference>
<keyword evidence="8 11" id="KW-0407">Ion channel</keyword>
<feature type="transmembrane region" description="Helical" evidence="11">
    <location>
        <begin position="7"/>
        <end position="29"/>
    </location>
</feature>
<keyword evidence="3" id="KW-0997">Cell inner membrane</keyword>
<comment type="caution">
    <text evidence="12">The sequence shown here is derived from an EMBL/GenBank/DDBJ whole genome shotgun (WGS) entry which is preliminary data.</text>
</comment>
<comment type="subcellular location">
    <subcellularLocation>
        <location evidence="1 11">Cell membrane</location>
        <topology evidence="1 11">Multi-pass membrane protein</topology>
    </subcellularLocation>
</comment>
<protein>
    <recommendedName>
        <fullName evidence="11">Fluoride-specific ion channel FluC</fullName>
    </recommendedName>
</protein>
<keyword evidence="13" id="KW-1185">Reference proteome</keyword>
<comment type="activity regulation">
    <text evidence="11">Na(+) is not transported, but it plays an essential structural role and its presence is essential for fluoride channel function.</text>
</comment>
<evidence type="ECO:0000256" key="11">
    <source>
        <dbReference type="HAMAP-Rule" id="MF_00454"/>
    </source>
</evidence>
<gene>
    <name evidence="11 12" type="primary">crcB</name>
    <name evidence="11" type="synonym">fluC</name>
    <name evidence="12" type="ORF">CQA53_00260</name>
</gene>
<feature type="binding site" evidence="11">
    <location>
        <position position="80"/>
    </location>
    <ligand>
        <name>Na(+)</name>
        <dbReference type="ChEBI" id="CHEBI:29101"/>
        <note>structural</note>
    </ligand>
</feature>
<evidence type="ECO:0000256" key="9">
    <source>
        <dbReference type="ARBA" id="ARBA00035120"/>
    </source>
</evidence>
<evidence type="ECO:0000256" key="1">
    <source>
        <dbReference type="ARBA" id="ARBA00004651"/>
    </source>
</evidence>
<evidence type="ECO:0000313" key="13">
    <source>
        <dbReference type="Proteomes" id="UP000256379"/>
    </source>
</evidence>
<keyword evidence="5 11" id="KW-1133">Transmembrane helix</keyword>
<comment type="function">
    <text evidence="11">Fluoride-specific ion channel. Important for reducing fluoride concentration in the cell, thus reducing its toxicity.</text>
</comment>
<dbReference type="AlphaFoldDB" id="A0A3D8IQF1"/>
<evidence type="ECO:0000256" key="8">
    <source>
        <dbReference type="ARBA" id="ARBA00023303"/>
    </source>
</evidence>
<comment type="catalytic activity">
    <reaction evidence="10">
        <text>fluoride(in) = fluoride(out)</text>
        <dbReference type="Rhea" id="RHEA:76159"/>
        <dbReference type="ChEBI" id="CHEBI:17051"/>
    </reaction>
    <physiologicalReaction direction="left-to-right" evidence="10">
        <dbReference type="Rhea" id="RHEA:76160"/>
    </physiologicalReaction>
</comment>
<evidence type="ECO:0000313" key="12">
    <source>
        <dbReference type="EMBL" id="RDU67499.1"/>
    </source>
</evidence>
<organism evidence="12 13">
    <name type="scientific">Helicobacter didelphidarum</name>
    <dbReference type="NCBI Taxonomy" id="2040648"/>
    <lineage>
        <taxon>Bacteria</taxon>
        <taxon>Pseudomonadati</taxon>
        <taxon>Campylobacterota</taxon>
        <taxon>Epsilonproteobacteria</taxon>
        <taxon>Campylobacterales</taxon>
        <taxon>Helicobacteraceae</taxon>
        <taxon>Helicobacter</taxon>
    </lineage>
</organism>
<feature type="binding site" evidence="11">
    <location>
        <position position="77"/>
    </location>
    <ligand>
        <name>Na(+)</name>
        <dbReference type="ChEBI" id="CHEBI:29101"/>
        <note>structural</note>
    </ligand>
</feature>
<evidence type="ECO:0000256" key="4">
    <source>
        <dbReference type="ARBA" id="ARBA00022692"/>
    </source>
</evidence>
<dbReference type="PANTHER" id="PTHR28259">
    <property type="entry name" value="FLUORIDE EXPORT PROTEIN 1-RELATED"/>
    <property type="match status" value="1"/>
</dbReference>
<dbReference type="EMBL" id="NXLQ01000001">
    <property type="protein sequence ID" value="RDU67499.1"/>
    <property type="molecule type" value="Genomic_DNA"/>
</dbReference>
<proteinExistence type="inferred from homology"/>